<evidence type="ECO:0000256" key="5">
    <source>
        <dbReference type="ARBA" id="ARBA00022692"/>
    </source>
</evidence>
<evidence type="ECO:0000259" key="11">
    <source>
        <dbReference type="PROSITE" id="PS51503"/>
    </source>
</evidence>
<sequence>SSRIHSSTMNSAPPPSSFDNDARWQKLRRRIVEEPLIPLGCGLTVWALYEATKSMKSGDHAKTNRMFRRRIYAQGFTLLAMVAGSAYWEKDRNKRKEYNDLLDEKKKKDKRDAWIRELEARDDEEKEIAAMKKRLAEARGAERKRLSEAEARSTENKIQSDTTGIVRSVLEPGESRCDSPLLNAAMKLWQARS</sequence>
<comment type="subcellular location">
    <subcellularLocation>
        <location evidence="2">Mitochondrion membrane</location>
    </subcellularLocation>
</comment>
<dbReference type="InterPro" id="IPR007667">
    <property type="entry name" value="Hypoxia_induced_domain"/>
</dbReference>
<dbReference type="InterPro" id="IPR050355">
    <property type="entry name" value="RCF1"/>
</dbReference>
<comment type="function">
    <text evidence="1">Cytochrome c oxidase subunit which plays a role in assembly of respiratory supercomplexes.</text>
</comment>
<proteinExistence type="inferred from homology"/>
<dbReference type="Gene3D" id="6.10.140.1320">
    <property type="match status" value="1"/>
</dbReference>
<dbReference type="GO" id="GO:0097250">
    <property type="term" value="P:mitochondrial respirasome assembly"/>
    <property type="evidence" value="ECO:0007669"/>
    <property type="project" value="TreeGrafter"/>
</dbReference>
<dbReference type="AlphaFoldDB" id="A0A9N8JY57"/>
<feature type="non-terminal residue" evidence="12">
    <location>
        <position position="193"/>
    </location>
</feature>
<protein>
    <recommendedName>
        <fullName evidence="11">HIG1 domain-containing protein</fullName>
    </recommendedName>
</protein>
<evidence type="ECO:0000256" key="9">
    <source>
        <dbReference type="SAM" id="MobiDB-lite"/>
    </source>
</evidence>
<feature type="compositionally biased region" description="Polar residues" evidence="9">
    <location>
        <begin position="1"/>
        <end position="11"/>
    </location>
</feature>
<comment type="similarity">
    <text evidence="3">Belongs to the RCF1 family.</text>
</comment>
<dbReference type="PROSITE" id="PS51503">
    <property type="entry name" value="HIG1"/>
    <property type="match status" value="1"/>
</dbReference>
<evidence type="ECO:0000313" key="12">
    <source>
        <dbReference type="EMBL" id="CAD0093571.1"/>
    </source>
</evidence>
<feature type="region of interest" description="Disordered" evidence="9">
    <location>
        <begin position="1"/>
        <end position="20"/>
    </location>
</feature>
<dbReference type="Proteomes" id="UP000714618">
    <property type="component" value="Unassembled WGS sequence"/>
</dbReference>
<feature type="transmembrane region" description="Helical" evidence="10">
    <location>
        <begin position="69"/>
        <end position="88"/>
    </location>
</feature>
<accession>A0A9N8JY57</accession>
<evidence type="ECO:0000256" key="4">
    <source>
        <dbReference type="ARBA" id="ARBA00011565"/>
    </source>
</evidence>
<evidence type="ECO:0000256" key="8">
    <source>
        <dbReference type="ARBA" id="ARBA00023136"/>
    </source>
</evidence>
<keyword evidence="5 10" id="KW-0812">Transmembrane</keyword>
<keyword evidence="13" id="KW-1185">Reference proteome</keyword>
<feature type="compositionally biased region" description="Basic and acidic residues" evidence="9">
    <location>
        <begin position="139"/>
        <end position="155"/>
    </location>
</feature>
<keyword evidence="7" id="KW-0496">Mitochondrion</keyword>
<feature type="compositionally biased region" description="Polar residues" evidence="9">
    <location>
        <begin position="156"/>
        <end position="165"/>
    </location>
</feature>
<dbReference type="PANTHER" id="PTHR12297">
    <property type="entry name" value="HYPOXIA-INDUCBILE GENE 1 HIG1 -RELATED"/>
    <property type="match status" value="1"/>
</dbReference>
<feature type="domain" description="HIG1" evidence="11">
    <location>
        <begin position="8"/>
        <end position="99"/>
    </location>
</feature>
<evidence type="ECO:0000313" key="13">
    <source>
        <dbReference type="Proteomes" id="UP000714618"/>
    </source>
</evidence>
<dbReference type="GO" id="GO:0031966">
    <property type="term" value="C:mitochondrial membrane"/>
    <property type="evidence" value="ECO:0007669"/>
    <property type="project" value="UniProtKB-SubCell"/>
</dbReference>
<evidence type="ECO:0000256" key="6">
    <source>
        <dbReference type="ARBA" id="ARBA00022989"/>
    </source>
</evidence>
<comment type="subunit">
    <text evidence="4">Associates with the respiratory chain complex III/complex IV supercomplex.</text>
</comment>
<dbReference type="EMBL" id="CAIJEO010000005">
    <property type="protein sequence ID" value="CAD0093571.1"/>
    <property type="molecule type" value="Genomic_DNA"/>
</dbReference>
<gene>
    <name evidence="12" type="ORF">AWRI4233_LOCUS4272</name>
</gene>
<reference evidence="12" key="1">
    <citation type="submission" date="2020-06" db="EMBL/GenBank/DDBJ databases">
        <authorList>
            <person name="Onetto C."/>
        </authorList>
    </citation>
    <scope>NUCLEOTIDE SEQUENCE</scope>
</reference>
<comment type="caution">
    <text evidence="12">The sequence shown here is derived from an EMBL/GenBank/DDBJ whole genome shotgun (WGS) entry which is preliminary data.</text>
</comment>
<keyword evidence="6 10" id="KW-1133">Transmembrane helix</keyword>
<name>A0A9N8JY57_9PEZI</name>
<evidence type="ECO:0000256" key="2">
    <source>
        <dbReference type="ARBA" id="ARBA00004325"/>
    </source>
</evidence>
<dbReference type="Pfam" id="PF04588">
    <property type="entry name" value="HIG_1_N"/>
    <property type="match status" value="1"/>
</dbReference>
<dbReference type="OrthoDB" id="6604018at2759"/>
<feature type="region of interest" description="Disordered" evidence="9">
    <location>
        <begin position="139"/>
        <end position="177"/>
    </location>
</feature>
<keyword evidence="8 10" id="KW-0472">Membrane</keyword>
<evidence type="ECO:0000256" key="7">
    <source>
        <dbReference type="ARBA" id="ARBA00023128"/>
    </source>
</evidence>
<organism evidence="12 13">
    <name type="scientific">Aureobasidium mustum</name>
    <dbReference type="NCBI Taxonomy" id="2773714"/>
    <lineage>
        <taxon>Eukaryota</taxon>
        <taxon>Fungi</taxon>
        <taxon>Dikarya</taxon>
        <taxon>Ascomycota</taxon>
        <taxon>Pezizomycotina</taxon>
        <taxon>Dothideomycetes</taxon>
        <taxon>Dothideomycetidae</taxon>
        <taxon>Dothideales</taxon>
        <taxon>Saccotheciaceae</taxon>
        <taxon>Aureobasidium</taxon>
    </lineage>
</organism>
<dbReference type="PANTHER" id="PTHR12297:SF3">
    <property type="entry name" value="HIG1 DOMAIN FAMILY MEMBER 1A"/>
    <property type="match status" value="1"/>
</dbReference>
<evidence type="ECO:0000256" key="10">
    <source>
        <dbReference type="SAM" id="Phobius"/>
    </source>
</evidence>
<evidence type="ECO:0000256" key="3">
    <source>
        <dbReference type="ARBA" id="ARBA00009366"/>
    </source>
</evidence>
<evidence type="ECO:0000256" key="1">
    <source>
        <dbReference type="ARBA" id="ARBA00002584"/>
    </source>
</evidence>